<accession>A0A4Z2HGN4</accession>
<sequence>MDIVGEKDLTSFSSFLSLSSSGPRKDPSVSSHHSSSTRLFLENVNQVGSYFLPKSFRKPSPSTDTTYVIGAVAFWEQSQTRKVASDVIIDEHTPFEQTGEVVVVDALLGDHTEVGGQQRQSNGQQVWFSAQTAAEHPTGYQAQQVDLRDKSENANFTYPSHNQGGRALRSGLSIPASFSFAPPLFACGTRFSFFVRASVSAQPLRLDMLPLRSSTRPGDLSLNLSVFRAKTRWAEVALLSTCRYKPILSCLKRLHNFKERILNKSNHRAVNQDGNEYDSGRLSGIKAGNSK</sequence>
<evidence type="ECO:0000313" key="1">
    <source>
        <dbReference type="EMBL" id="TNN64690.1"/>
    </source>
</evidence>
<reference evidence="1 2" key="1">
    <citation type="submission" date="2019-03" db="EMBL/GenBank/DDBJ databases">
        <title>First draft genome of Liparis tanakae, snailfish: a comprehensive survey of snailfish specific genes.</title>
        <authorList>
            <person name="Kim W."/>
            <person name="Song I."/>
            <person name="Jeong J.-H."/>
            <person name="Kim D."/>
            <person name="Kim S."/>
            <person name="Ryu S."/>
            <person name="Song J.Y."/>
            <person name="Lee S.K."/>
        </authorList>
    </citation>
    <scope>NUCLEOTIDE SEQUENCE [LARGE SCALE GENOMIC DNA]</scope>
    <source>
        <tissue evidence="1">Muscle</tissue>
    </source>
</reference>
<keyword evidence="2" id="KW-1185">Reference proteome</keyword>
<organism evidence="1 2">
    <name type="scientific">Liparis tanakae</name>
    <name type="common">Tanaka's snailfish</name>
    <dbReference type="NCBI Taxonomy" id="230148"/>
    <lineage>
        <taxon>Eukaryota</taxon>
        <taxon>Metazoa</taxon>
        <taxon>Chordata</taxon>
        <taxon>Craniata</taxon>
        <taxon>Vertebrata</taxon>
        <taxon>Euteleostomi</taxon>
        <taxon>Actinopterygii</taxon>
        <taxon>Neopterygii</taxon>
        <taxon>Teleostei</taxon>
        <taxon>Neoteleostei</taxon>
        <taxon>Acanthomorphata</taxon>
        <taxon>Eupercaria</taxon>
        <taxon>Perciformes</taxon>
        <taxon>Cottioidei</taxon>
        <taxon>Cottales</taxon>
        <taxon>Liparidae</taxon>
        <taxon>Liparis</taxon>
    </lineage>
</organism>
<gene>
    <name evidence="1" type="ORF">EYF80_025097</name>
</gene>
<evidence type="ECO:0000313" key="2">
    <source>
        <dbReference type="Proteomes" id="UP000314294"/>
    </source>
</evidence>
<dbReference type="EMBL" id="SRLO01000248">
    <property type="protein sequence ID" value="TNN64690.1"/>
    <property type="molecule type" value="Genomic_DNA"/>
</dbReference>
<proteinExistence type="predicted"/>
<comment type="caution">
    <text evidence="1">The sequence shown here is derived from an EMBL/GenBank/DDBJ whole genome shotgun (WGS) entry which is preliminary data.</text>
</comment>
<protein>
    <submittedName>
        <fullName evidence="1">Uncharacterized protein</fullName>
    </submittedName>
</protein>
<dbReference type="Proteomes" id="UP000314294">
    <property type="component" value="Unassembled WGS sequence"/>
</dbReference>
<name>A0A4Z2HGN4_9TELE</name>
<dbReference type="AlphaFoldDB" id="A0A4Z2HGN4"/>